<protein>
    <submittedName>
        <fullName evidence="2">Pyridoxamine 5'-phosphate oxidase</fullName>
    </submittedName>
</protein>
<dbReference type="RefSeq" id="WP_103685894.1">
    <property type="nucleotide sequence ID" value="NZ_PQGG01000042.1"/>
</dbReference>
<dbReference type="Proteomes" id="UP000237222">
    <property type="component" value="Unassembled WGS sequence"/>
</dbReference>
<gene>
    <name evidence="2" type="ORF">C0068_18205</name>
</gene>
<dbReference type="EMBL" id="PQGG01000042">
    <property type="protein sequence ID" value="POP51249.1"/>
    <property type="molecule type" value="Genomic_DNA"/>
</dbReference>
<dbReference type="Gene3D" id="2.30.110.10">
    <property type="entry name" value="Electron Transport, Fmn-binding Protein, Chain A"/>
    <property type="match status" value="1"/>
</dbReference>
<dbReference type="PANTHER" id="PTHR35176:SF6">
    <property type="entry name" value="HEME OXYGENASE HI_0854-RELATED"/>
    <property type="match status" value="1"/>
</dbReference>
<evidence type="ECO:0000313" key="3">
    <source>
        <dbReference type="Proteomes" id="UP000237222"/>
    </source>
</evidence>
<organism evidence="2 3">
    <name type="scientific">Zhongshania marina</name>
    <dbReference type="NCBI Taxonomy" id="2304603"/>
    <lineage>
        <taxon>Bacteria</taxon>
        <taxon>Pseudomonadati</taxon>
        <taxon>Pseudomonadota</taxon>
        <taxon>Gammaproteobacteria</taxon>
        <taxon>Cellvibrionales</taxon>
        <taxon>Spongiibacteraceae</taxon>
        <taxon>Zhongshania</taxon>
    </lineage>
</organism>
<dbReference type="SUPFAM" id="SSF50475">
    <property type="entry name" value="FMN-binding split barrel"/>
    <property type="match status" value="1"/>
</dbReference>
<dbReference type="InterPro" id="IPR052019">
    <property type="entry name" value="F420H2_bilvrd_red/Heme_oxyg"/>
</dbReference>
<evidence type="ECO:0000313" key="2">
    <source>
        <dbReference type="EMBL" id="POP51249.1"/>
    </source>
</evidence>
<reference evidence="2" key="1">
    <citation type="submission" date="2018-01" db="EMBL/GenBank/DDBJ databases">
        <authorList>
            <person name="Yu X.-D."/>
        </authorList>
    </citation>
    <scope>NUCLEOTIDE SEQUENCE</scope>
    <source>
        <strain evidence="2">ZX-21</strain>
    </source>
</reference>
<comment type="caution">
    <text evidence="2">The sequence shown here is derived from an EMBL/GenBank/DDBJ whole genome shotgun (WGS) entry which is preliminary data.</text>
</comment>
<accession>A0A2S4HBD0</accession>
<keyword evidence="1" id="KW-0560">Oxidoreductase</keyword>
<dbReference type="GO" id="GO:0005829">
    <property type="term" value="C:cytosol"/>
    <property type="evidence" value="ECO:0007669"/>
    <property type="project" value="TreeGrafter"/>
</dbReference>
<sequence length="138" mass="15482">MDALAFLREQRSPMRLAVIDQDGFPIVCSLWYILDGEDILCASHASAKIIRVLKDNPHCAFDVSVNDSPYRGVRGKALATLTKDREGLVLAKLINRFIGDSQPSLKAWLLSRSADEYVIRLTPKTLSSWDYGQRMQGN</sequence>
<dbReference type="InterPro" id="IPR012349">
    <property type="entry name" value="Split_barrel_FMN-bd"/>
</dbReference>
<evidence type="ECO:0000256" key="1">
    <source>
        <dbReference type="ARBA" id="ARBA00023002"/>
    </source>
</evidence>
<dbReference type="GO" id="GO:0016627">
    <property type="term" value="F:oxidoreductase activity, acting on the CH-CH group of donors"/>
    <property type="evidence" value="ECO:0007669"/>
    <property type="project" value="TreeGrafter"/>
</dbReference>
<dbReference type="AlphaFoldDB" id="A0A2S4HBD0"/>
<name>A0A2S4HBD0_9GAMM</name>
<dbReference type="PANTHER" id="PTHR35176">
    <property type="entry name" value="HEME OXYGENASE HI_0854-RELATED"/>
    <property type="match status" value="1"/>
</dbReference>
<dbReference type="OrthoDB" id="5735872at2"/>
<dbReference type="GO" id="GO:0070967">
    <property type="term" value="F:coenzyme F420 binding"/>
    <property type="evidence" value="ECO:0007669"/>
    <property type="project" value="TreeGrafter"/>
</dbReference>
<proteinExistence type="predicted"/>